<dbReference type="EMBL" id="CP067420">
    <property type="protein sequence ID" value="QQP87534.1"/>
    <property type="molecule type" value="Genomic_DNA"/>
</dbReference>
<keyword evidence="2" id="KW-0378">Hydrolase</keyword>
<proteinExistence type="predicted"/>
<dbReference type="Pfam" id="PF05685">
    <property type="entry name" value="Uma2"/>
    <property type="match status" value="1"/>
</dbReference>
<gene>
    <name evidence="2" type="ORF">IGS68_15650</name>
</gene>
<dbReference type="Gene3D" id="3.90.1570.10">
    <property type="entry name" value="tt1808, chain A"/>
    <property type="match status" value="1"/>
</dbReference>
<dbReference type="InterPro" id="IPR008538">
    <property type="entry name" value="Uma2"/>
</dbReference>
<dbReference type="CDD" id="cd06260">
    <property type="entry name" value="DUF820-like"/>
    <property type="match status" value="1"/>
</dbReference>
<dbReference type="Proteomes" id="UP000595197">
    <property type="component" value="Chromosome"/>
</dbReference>
<keyword evidence="3" id="KW-1185">Reference proteome</keyword>
<dbReference type="InterPro" id="IPR012296">
    <property type="entry name" value="Nuclease_put_TT1808"/>
</dbReference>
<feature type="domain" description="Putative restriction endonuclease" evidence="1">
    <location>
        <begin position="21"/>
        <end position="169"/>
    </location>
</feature>
<evidence type="ECO:0000313" key="2">
    <source>
        <dbReference type="EMBL" id="QQP87534.1"/>
    </source>
</evidence>
<reference evidence="2" key="1">
    <citation type="submission" date="2021-02" db="EMBL/GenBank/DDBJ databases">
        <title>Skermanella TT6 skin isolate.</title>
        <authorList>
            <person name="Lee K."/>
            <person name="Ganzorig M."/>
        </authorList>
    </citation>
    <scope>NUCLEOTIDE SEQUENCE</scope>
    <source>
        <strain evidence="2">TT6</strain>
    </source>
</reference>
<evidence type="ECO:0000259" key="1">
    <source>
        <dbReference type="Pfam" id="PF05685"/>
    </source>
</evidence>
<keyword evidence="2" id="KW-0255">Endonuclease</keyword>
<dbReference type="GO" id="GO:0004519">
    <property type="term" value="F:endonuclease activity"/>
    <property type="evidence" value="ECO:0007669"/>
    <property type="project" value="UniProtKB-KW"/>
</dbReference>
<accession>A0ABX7AZM2</accession>
<organism evidence="2 3">
    <name type="scientific">Skermanella cutis</name>
    <dbReference type="NCBI Taxonomy" id="2775420"/>
    <lineage>
        <taxon>Bacteria</taxon>
        <taxon>Pseudomonadati</taxon>
        <taxon>Pseudomonadota</taxon>
        <taxon>Alphaproteobacteria</taxon>
        <taxon>Rhodospirillales</taxon>
        <taxon>Azospirillaceae</taxon>
        <taxon>Skermanella</taxon>
    </lineage>
</organism>
<keyword evidence="2" id="KW-0540">Nuclease</keyword>
<dbReference type="PANTHER" id="PTHR36558:SF1">
    <property type="entry name" value="RESTRICTION ENDONUCLEASE DOMAIN-CONTAINING PROTEIN-RELATED"/>
    <property type="match status" value="1"/>
</dbReference>
<evidence type="ECO:0000313" key="3">
    <source>
        <dbReference type="Proteomes" id="UP000595197"/>
    </source>
</evidence>
<name>A0ABX7AZM2_9PROT</name>
<dbReference type="InterPro" id="IPR011335">
    <property type="entry name" value="Restrct_endonuc-II-like"/>
</dbReference>
<dbReference type="SUPFAM" id="SSF52980">
    <property type="entry name" value="Restriction endonuclease-like"/>
    <property type="match status" value="1"/>
</dbReference>
<protein>
    <submittedName>
        <fullName evidence="2">Uma2 family endonuclease</fullName>
    </submittedName>
</protein>
<dbReference type="RefSeq" id="WP_201070821.1">
    <property type="nucleotide sequence ID" value="NZ_CP067420.1"/>
</dbReference>
<sequence>MQHLNMGAVMENPRRQRMGRDEFRQWAEQQEGARYERVDGEPVAMAPERAIHARIKARVWQALDRTLRDHGGDCEALPDGMTVEIDADTDYEPDAVVNCGPPIPDDAVAATNPVIVVEVLSPGTKGVDTGAKLDGYFRVPGIVHYLIVLTARRGVIHHRRAHDGGIDTRILSSGKIELDPPGIAIDIDEIYGR</sequence>
<dbReference type="PANTHER" id="PTHR36558">
    <property type="entry name" value="GLR1098 PROTEIN"/>
    <property type="match status" value="1"/>
</dbReference>